<dbReference type="EMBL" id="CABITT030000003">
    <property type="protein sequence ID" value="VVA98440.1"/>
    <property type="molecule type" value="Genomic_DNA"/>
</dbReference>
<reference evidence="1" key="1">
    <citation type="submission" date="2019-07" db="EMBL/GenBank/DDBJ databases">
        <authorList>
            <person name="Dittberner H."/>
        </authorList>
    </citation>
    <scope>NUCLEOTIDE SEQUENCE [LARGE SCALE GENOMIC DNA]</scope>
</reference>
<evidence type="ECO:0000313" key="2">
    <source>
        <dbReference type="Proteomes" id="UP000489600"/>
    </source>
</evidence>
<name>A0A565BC28_9BRAS</name>
<dbReference type="AlphaFoldDB" id="A0A565BC28"/>
<keyword evidence="2" id="KW-1185">Reference proteome</keyword>
<protein>
    <submittedName>
        <fullName evidence="1">Uncharacterized protein</fullName>
    </submittedName>
</protein>
<dbReference type="Proteomes" id="UP000489600">
    <property type="component" value="Unassembled WGS sequence"/>
</dbReference>
<gene>
    <name evidence="1" type="ORF">ANE_LOCUS8885</name>
</gene>
<organism evidence="1 2">
    <name type="scientific">Arabis nemorensis</name>
    <dbReference type="NCBI Taxonomy" id="586526"/>
    <lineage>
        <taxon>Eukaryota</taxon>
        <taxon>Viridiplantae</taxon>
        <taxon>Streptophyta</taxon>
        <taxon>Embryophyta</taxon>
        <taxon>Tracheophyta</taxon>
        <taxon>Spermatophyta</taxon>
        <taxon>Magnoliopsida</taxon>
        <taxon>eudicotyledons</taxon>
        <taxon>Gunneridae</taxon>
        <taxon>Pentapetalae</taxon>
        <taxon>rosids</taxon>
        <taxon>malvids</taxon>
        <taxon>Brassicales</taxon>
        <taxon>Brassicaceae</taxon>
        <taxon>Arabideae</taxon>
        <taxon>Arabis</taxon>
    </lineage>
</organism>
<sequence>MALVYLTASPLKTLVFPAPPLFTVEECHLSSATTIFTVASVYRSLVLSHLLSTFGASPSRYERQEAKKINEEVADCAYGPCGREVHSL</sequence>
<comment type="caution">
    <text evidence="1">The sequence shown here is derived from an EMBL/GenBank/DDBJ whole genome shotgun (WGS) entry which is preliminary data.</text>
</comment>
<accession>A0A565BC28</accession>
<proteinExistence type="predicted"/>
<evidence type="ECO:0000313" key="1">
    <source>
        <dbReference type="EMBL" id="VVA98440.1"/>
    </source>
</evidence>